<protein>
    <submittedName>
        <fullName evidence="2">LigA</fullName>
    </submittedName>
</protein>
<accession>A0A0N5A4S5</accession>
<dbReference type="WBParaSite" id="PTRK_0001670400.1">
    <property type="protein sequence ID" value="PTRK_0001670400.1"/>
    <property type="gene ID" value="PTRK_0001670400"/>
</dbReference>
<evidence type="ECO:0000313" key="2">
    <source>
        <dbReference type="WBParaSite" id="PTRK_0001670400.1"/>
    </source>
</evidence>
<proteinExistence type="predicted"/>
<reference evidence="2" key="1">
    <citation type="submission" date="2017-02" db="UniProtKB">
        <authorList>
            <consortium name="WormBaseParasite"/>
        </authorList>
    </citation>
    <scope>IDENTIFICATION</scope>
</reference>
<evidence type="ECO:0000313" key="1">
    <source>
        <dbReference type="Proteomes" id="UP000038045"/>
    </source>
</evidence>
<dbReference type="AlphaFoldDB" id="A0A0N5A4S5"/>
<keyword evidence="1" id="KW-1185">Reference proteome</keyword>
<organism evidence="1 2">
    <name type="scientific">Parastrongyloides trichosuri</name>
    <name type="common">Possum-specific nematode worm</name>
    <dbReference type="NCBI Taxonomy" id="131310"/>
    <lineage>
        <taxon>Eukaryota</taxon>
        <taxon>Metazoa</taxon>
        <taxon>Ecdysozoa</taxon>
        <taxon>Nematoda</taxon>
        <taxon>Chromadorea</taxon>
        <taxon>Rhabditida</taxon>
        <taxon>Tylenchina</taxon>
        <taxon>Panagrolaimomorpha</taxon>
        <taxon>Strongyloidoidea</taxon>
        <taxon>Strongyloididae</taxon>
        <taxon>Parastrongyloides</taxon>
    </lineage>
</organism>
<name>A0A0N5A4S5_PARTI</name>
<sequence>MAGSAPPSKPGRPDWWLISWPTQSRFLGRPADEDGRAFGARPLSEQAGDLHDARDARRIVDGAVIDVVAVLGRGAAIGVPVGAEHHRLVRVFGSGQAADDVARLDPVGLLAEVDGHGHAVQRHGTEVGRARLILQGGEVEPGVPEQLFGDRALNPALCGHALLVRVGADDVELGGGRGILQRRPRIARARRVVDDQNARRAVRRRDLELIGPAAIEGHGLTVELARDGVAFRRAEVRVVDQHQHDLAVQVHALVVVPVALRRVDAVADEYQRRVGQGDALHRPVGRDDDVLGPLKLGRASVGRDADGGGAVLTGAADLGDLHPRP</sequence>
<dbReference type="Proteomes" id="UP000038045">
    <property type="component" value="Unplaced"/>
</dbReference>